<keyword evidence="3" id="KW-1185">Reference proteome</keyword>
<name>F4KRX6_HALH1</name>
<feature type="compositionally biased region" description="Basic and acidic residues" evidence="1">
    <location>
        <begin position="44"/>
        <end position="57"/>
    </location>
</feature>
<dbReference type="RefSeq" id="WP_013765604.1">
    <property type="nucleotide sequence ID" value="NC_015510.1"/>
</dbReference>
<dbReference type="HOGENOM" id="CLU_2273429_0_0_10"/>
<proteinExistence type="predicted"/>
<dbReference type="AlphaFoldDB" id="F4KRX6"/>
<reference evidence="2 3" key="1">
    <citation type="journal article" date="2011" name="Stand. Genomic Sci.">
        <title>Complete genome sequence of Haliscomenobacter hydrossis type strain (O).</title>
        <authorList>
            <consortium name="US DOE Joint Genome Institute (JGI-PGF)"/>
            <person name="Daligault H."/>
            <person name="Lapidus A."/>
            <person name="Zeytun A."/>
            <person name="Nolan M."/>
            <person name="Lucas S."/>
            <person name="Del Rio T.G."/>
            <person name="Tice H."/>
            <person name="Cheng J.F."/>
            <person name="Tapia R."/>
            <person name="Han C."/>
            <person name="Goodwin L."/>
            <person name="Pitluck S."/>
            <person name="Liolios K."/>
            <person name="Pagani I."/>
            <person name="Ivanova N."/>
            <person name="Huntemann M."/>
            <person name="Mavromatis K."/>
            <person name="Mikhailova N."/>
            <person name="Pati A."/>
            <person name="Chen A."/>
            <person name="Palaniappan K."/>
            <person name="Land M."/>
            <person name="Hauser L."/>
            <person name="Brambilla E.M."/>
            <person name="Rohde M."/>
            <person name="Verbarg S."/>
            <person name="Goker M."/>
            <person name="Bristow J."/>
            <person name="Eisen J.A."/>
            <person name="Markowitz V."/>
            <person name="Hugenholtz P."/>
            <person name="Kyrpides N.C."/>
            <person name="Klenk H.P."/>
            <person name="Woyke T."/>
        </authorList>
    </citation>
    <scope>NUCLEOTIDE SEQUENCE [LARGE SCALE GENOMIC DNA]</scope>
    <source>
        <strain evidence="3">ATCC 27775 / DSM 1100 / LMG 10767 / O</strain>
    </source>
</reference>
<gene>
    <name evidence="2" type="ordered locus">Halhy_3202</name>
</gene>
<accession>F4KRX6</accession>
<feature type="compositionally biased region" description="Polar residues" evidence="1">
    <location>
        <begin position="83"/>
        <end position="96"/>
    </location>
</feature>
<dbReference type="EMBL" id="CP002691">
    <property type="protein sequence ID" value="AEE51063.1"/>
    <property type="molecule type" value="Genomic_DNA"/>
</dbReference>
<reference key="2">
    <citation type="submission" date="2011-04" db="EMBL/GenBank/DDBJ databases">
        <title>Complete sequence of chromosome of Haliscomenobacter hydrossis DSM 1100.</title>
        <authorList>
            <consortium name="US DOE Joint Genome Institute (JGI-PGF)"/>
            <person name="Lucas S."/>
            <person name="Han J."/>
            <person name="Lapidus A."/>
            <person name="Bruce D."/>
            <person name="Goodwin L."/>
            <person name="Pitluck S."/>
            <person name="Peters L."/>
            <person name="Kyrpides N."/>
            <person name="Mavromatis K."/>
            <person name="Ivanova N."/>
            <person name="Ovchinnikova G."/>
            <person name="Pagani I."/>
            <person name="Daligault H."/>
            <person name="Detter J.C."/>
            <person name="Han C."/>
            <person name="Land M."/>
            <person name="Hauser L."/>
            <person name="Markowitz V."/>
            <person name="Cheng J.-F."/>
            <person name="Hugenholtz P."/>
            <person name="Woyke T."/>
            <person name="Wu D."/>
            <person name="Verbarg S."/>
            <person name="Frueling A."/>
            <person name="Brambilla E."/>
            <person name="Klenk H.-P."/>
            <person name="Eisen J.A."/>
        </authorList>
    </citation>
    <scope>NUCLEOTIDE SEQUENCE</scope>
    <source>
        <strain>DSM 1100</strain>
    </source>
</reference>
<evidence type="ECO:0000256" key="1">
    <source>
        <dbReference type="SAM" id="MobiDB-lite"/>
    </source>
</evidence>
<organism evidence="2 3">
    <name type="scientific">Haliscomenobacter hydrossis (strain ATCC 27775 / DSM 1100 / LMG 10767 / O)</name>
    <dbReference type="NCBI Taxonomy" id="760192"/>
    <lineage>
        <taxon>Bacteria</taxon>
        <taxon>Pseudomonadati</taxon>
        <taxon>Bacteroidota</taxon>
        <taxon>Saprospiria</taxon>
        <taxon>Saprospirales</taxon>
        <taxon>Haliscomenobacteraceae</taxon>
        <taxon>Haliscomenobacter</taxon>
    </lineage>
</organism>
<dbReference type="KEGG" id="hhy:Halhy_3202"/>
<evidence type="ECO:0000313" key="3">
    <source>
        <dbReference type="Proteomes" id="UP000008461"/>
    </source>
</evidence>
<protein>
    <submittedName>
        <fullName evidence="2">Uncharacterized protein</fullName>
    </submittedName>
</protein>
<dbReference type="STRING" id="760192.Halhy_3202"/>
<feature type="region of interest" description="Disordered" evidence="1">
    <location>
        <begin position="81"/>
        <end position="102"/>
    </location>
</feature>
<feature type="region of interest" description="Disordered" evidence="1">
    <location>
        <begin position="36"/>
        <end position="57"/>
    </location>
</feature>
<dbReference type="Proteomes" id="UP000008461">
    <property type="component" value="Chromosome"/>
</dbReference>
<sequence>MKHFFPFLFLFIMFLNVTIPLVEQLQVEDLYELAELGTDDADEEGKTETEKEKEKESISFAHQQAMGLYTFKLKKLRKSSFSTNNLPSSELYTSSPELPPEV</sequence>
<evidence type="ECO:0000313" key="2">
    <source>
        <dbReference type="EMBL" id="AEE51063.1"/>
    </source>
</evidence>